<dbReference type="AlphaFoldDB" id="A0A455T1H5"/>
<protein>
    <recommendedName>
        <fullName evidence="2">Adhesin domain-containing protein</fullName>
    </recommendedName>
</protein>
<reference evidence="1" key="1">
    <citation type="submission" date="2018-12" db="EMBL/GenBank/DDBJ databases">
        <title>Novel natural products biosynthetic potential of the class Ktedonobacteria.</title>
        <authorList>
            <person name="Zheng Y."/>
            <person name="Saitou A."/>
            <person name="Wang C.M."/>
            <person name="Toyoda A."/>
            <person name="Minakuchi Y."/>
            <person name="Sekiguchi Y."/>
            <person name="Ueda K."/>
            <person name="Takano H."/>
            <person name="Sakai Y."/>
            <person name="Yokota A."/>
            <person name="Yabe S."/>
        </authorList>
    </citation>
    <scope>NUCLEOTIDE SEQUENCE</scope>
    <source>
        <strain evidence="1">A3-2</strain>
    </source>
</reference>
<name>A0A455T1H5_9CHLR</name>
<evidence type="ECO:0008006" key="2">
    <source>
        <dbReference type="Google" id="ProtNLM"/>
    </source>
</evidence>
<dbReference type="EMBL" id="AP019377">
    <property type="protein sequence ID" value="BBH93770.1"/>
    <property type="molecule type" value="Genomic_DNA"/>
</dbReference>
<organism evidence="1">
    <name type="scientific">Thermogemmatispora argillosa</name>
    <dbReference type="NCBI Taxonomy" id="2045280"/>
    <lineage>
        <taxon>Bacteria</taxon>
        <taxon>Bacillati</taxon>
        <taxon>Chloroflexota</taxon>
        <taxon>Ktedonobacteria</taxon>
        <taxon>Thermogemmatisporales</taxon>
        <taxon>Thermogemmatisporaceae</taxon>
        <taxon>Thermogemmatispora</taxon>
    </lineage>
</organism>
<evidence type="ECO:0000313" key="1">
    <source>
        <dbReference type="EMBL" id="BBH93770.1"/>
    </source>
</evidence>
<sequence length="469" mass="49723">MVQERQLFPVGRHPRVSIEDLAGSLEVRGWEESSIAVEAAGEPPEISQEQDLLKIRGGVGDLTLYIPLGSRLFGGPKALTDLYVRRLSGHVSIEKAREVVLSEINGGAHLRDCEGSLVLEAIQEPVELTACGADLQALRLKSLRARQGIGGNVRLSELEEADLDHIGGDLEAYQIQRRCELSNVGGDCRFEGSPEADVLLGNVGGDLHVGQVRHLHAGNVGGDVRLQAITTDVKLSNVGGDVSGVALAGLLRIGHVGGDLDLSEVRGAVEANAIGGDLTLAGTFPPGSHTRLRVGGDARLILPEQANVKIEAIVGGSISGAGVPVPDGGTVSLIYGDGAATLELHVGGDLSLRGARAPATWELKSPAWSWSWDWGPAWGQLGRQLGREFACVGEELGRLGRELGREAAEMARELKRRRERAWRLGMAGPGWSREPSGNVAEARAAILRMVAEGRLSPEEGDLLLRGLES</sequence>
<accession>A0A455T1H5</accession>
<proteinExistence type="predicted"/>
<gene>
    <name evidence="1" type="ORF">KTA_19690</name>
</gene>